<proteinExistence type="predicted"/>
<protein>
    <submittedName>
        <fullName evidence="1">Uncharacterized protein</fullName>
    </submittedName>
</protein>
<evidence type="ECO:0000313" key="2">
    <source>
        <dbReference type="Proteomes" id="UP001239397"/>
    </source>
</evidence>
<accession>A0A9Y2JK33</accession>
<keyword evidence="2" id="KW-1185">Reference proteome</keyword>
<gene>
    <name evidence="1" type="ORF">QRX60_39475</name>
</gene>
<evidence type="ECO:0000313" key="1">
    <source>
        <dbReference type="EMBL" id="WIY00086.1"/>
    </source>
</evidence>
<sequence>MTGPVSPVDGRLRPAPSMLYASTVSPYRRRCRPGCGVSVDVGAWLRPNTSVHCSISSCSSE</sequence>
<dbReference type="AlphaFoldDB" id="A0A9Y2JK33"/>
<name>A0A9Y2JK33_9PSEU</name>
<dbReference type="RefSeq" id="WP_285996558.1">
    <property type="nucleotide sequence ID" value="NZ_CP127295.1"/>
</dbReference>
<organism evidence="1 2">
    <name type="scientific">Amycolatopsis mongoliensis</name>
    <dbReference type="NCBI Taxonomy" id="715475"/>
    <lineage>
        <taxon>Bacteria</taxon>
        <taxon>Bacillati</taxon>
        <taxon>Actinomycetota</taxon>
        <taxon>Actinomycetes</taxon>
        <taxon>Pseudonocardiales</taxon>
        <taxon>Pseudonocardiaceae</taxon>
        <taxon>Amycolatopsis</taxon>
    </lineage>
</organism>
<dbReference type="Proteomes" id="UP001239397">
    <property type="component" value="Chromosome"/>
</dbReference>
<dbReference type="EMBL" id="CP127295">
    <property type="protein sequence ID" value="WIY00086.1"/>
    <property type="molecule type" value="Genomic_DNA"/>
</dbReference>
<dbReference type="KEGG" id="amog:QRX60_39475"/>
<reference evidence="1 2" key="1">
    <citation type="submission" date="2023-06" db="EMBL/GenBank/DDBJ databases">
        <authorList>
            <person name="Oyuntsetseg B."/>
            <person name="Kim S.B."/>
        </authorList>
    </citation>
    <scope>NUCLEOTIDE SEQUENCE [LARGE SCALE GENOMIC DNA]</scope>
    <source>
        <strain evidence="1 2">4-36</strain>
    </source>
</reference>